<dbReference type="InterPro" id="IPR036068">
    <property type="entry name" value="Nicotinate_pribotase-like_C"/>
</dbReference>
<gene>
    <name evidence="2" type="ORF">S03H2_71655</name>
</gene>
<dbReference type="GO" id="GO:0004514">
    <property type="term" value="F:nicotinate-nucleotide diphosphorylase (carboxylating) activity"/>
    <property type="evidence" value="ECO:0007669"/>
    <property type="project" value="InterPro"/>
</dbReference>
<dbReference type="InterPro" id="IPR013785">
    <property type="entry name" value="Aldolase_TIM"/>
</dbReference>
<reference evidence="2" key="1">
    <citation type="journal article" date="2014" name="Front. Microbiol.">
        <title>High frequency of phylogenetically diverse reductive dehalogenase-homologous genes in deep subseafloor sedimentary metagenomes.</title>
        <authorList>
            <person name="Kawai M."/>
            <person name="Futagami T."/>
            <person name="Toyoda A."/>
            <person name="Takaki Y."/>
            <person name="Nishi S."/>
            <person name="Hori S."/>
            <person name="Arai W."/>
            <person name="Tsubouchi T."/>
            <person name="Morono Y."/>
            <person name="Uchiyama I."/>
            <person name="Ito T."/>
            <person name="Fujiyama A."/>
            <person name="Inagaki F."/>
            <person name="Takami H."/>
        </authorList>
    </citation>
    <scope>NUCLEOTIDE SEQUENCE</scope>
    <source>
        <strain evidence="2">Expedition CK06-06</strain>
    </source>
</reference>
<dbReference type="SUPFAM" id="SSF51690">
    <property type="entry name" value="Nicotinate/Quinolinate PRTase C-terminal domain-like"/>
    <property type="match status" value="1"/>
</dbReference>
<name>X1JE65_9ZZZZ</name>
<dbReference type="GO" id="GO:0009435">
    <property type="term" value="P:NAD+ biosynthetic process"/>
    <property type="evidence" value="ECO:0007669"/>
    <property type="project" value="InterPro"/>
</dbReference>
<sequence length="33" mass="3975">TRKFVRAIQGTKAKIYDTRKTMPGWRILEKYAF</sequence>
<dbReference type="InterPro" id="IPR002638">
    <property type="entry name" value="Quinolinate_PRibosylTrfase_C"/>
</dbReference>
<evidence type="ECO:0000313" key="2">
    <source>
        <dbReference type="EMBL" id="GAH92971.1"/>
    </source>
</evidence>
<dbReference type="Gene3D" id="3.20.20.70">
    <property type="entry name" value="Aldolase class I"/>
    <property type="match status" value="1"/>
</dbReference>
<protein>
    <recommendedName>
        <fullName evidence="1">Quinolinate phosphoribosyl transferase C-terminal domain-containing protein</fullName>
    </recommendedName>
</protein>
<dbReference type="EMBL" id="BARU01048058">
    <property type="protein sequence ID" value="GAH92971.1"/>
    <property type="molecule type" value="Genomic_DNA"/>
</dbReference>
<organism evidence="2">
    <name type="scientific">marine sediment metagenome</name>
    <dbReference type="NCBI Taxonomy" id="412755"/>
    <lineage>
        <taxon>unclassified sequences</taxon>
        <taxon>metagenomes</taxon>
        <taxon>ecological metagenomes</taxon>
    </lineage>
</organism>
<proteinExistence type="predicted"/>
<dbReference type="AlphaFoldDB" id="X1JE65"/>
<accession>X1JE65</accession>
<comment type="caution">
    <text evidence="2">The sequence shown here is derived from an EMBL/GenBank/DDBJ whole genome shotgun (WGS) entry which is preliminary data.</text>
</comment>
<feature type="non-terminal residue" evidence="2">
    <location>
        <position position="1"/>
    </location>
</feature>
<feature type="domain" description="Quinolinate phosphoribosyl transferase C-terminal" evidence="1">
    <location>
        <begin position="1"/>
        <end position="32"/>
    </location>
</feature>
<dbReference type="Pfam" id="PF01729">
    <property type="entry name" value="QRPTase_C"/>
    <property type="match status" value="1"/>
</dbReference>
<evidence type="ECO:0000259" key="1">
    <source>
        <dbReference type="Pfam" id="PF01729"/>
    </source>
</evidence>